<name>A0A939M022_9MICO</name>
<keyword evidence="2" id="KW-1185">Reference proteome</keyword>
<dbReference type="AlphaFoldDB" id="A0A939M022"/>
<dbReference type="EMBL" id="JAGDYL010000006">
    <property type="protein sequence ID" value="MBO1804585.1"/>
    <property type="molecule type" value="Genomic_DNA"/>
</dbReference>
<dbReference type="RefSeq" id="WP_208045081.1">
    <property type="nucleotide sequence ID" value="NZ_JAGDYL010000006.1"/>
</dbReference>
<sequence>MSDGNKTPLGRMIESGAGALGITAGATAGLFVGGPVGAVAGAAAGALLQDSMKAVAGDVAARFTAETEQERMGSVYLLAREKITERLNGGQPLRSESFFRPRERKNGKKLRSEADELLEGTFLAARKAYEERKVALLANFYTNIVFRDDIDSGHANYILSLMESLTYRQLITIFIIGNRQQTGGPLSLVRDKDFRGGETLDSLQVGVLYELFQLAKLDLVVDAGSGYILGVADIKPSSLQLQGTGAQLYNLMTPMSLDFDEYGYFLNAFKPDFLTQQTGAAQ</sequence>
<dbReference type="Proteomes" id="UP000664398">
    <property type="component" value="Unassembled WGS sequence"/>
</dbReference>
<evidence type="ECO:0000313" key="1">
    <source>
        <dbReference type="EMBL" id="MBO1804585.1"/>
    </source>
</evidence>
<proteinExistence type="predicted"/>
<accession>A0A939M022</accession>
<protein>
    <submittedName>
        <fullName evidence="1">Uncharacterized protein</fullName>
    </submittedName>
</protein>
<reference evidence="1" key="1">
    <citation type="submission" date="2021-03" db="EMBL/GenBank/DDBJ databases">
        <title>Leucobacter chromiisoli sp. nov., isolated from chromium-containing soil of chemical plant.</title>
        <authorList>
            <person name="Xu Z."/>
        </authorList>
    </citation>
    <scope>NUCLEOTIDE SEQUENCE</scope>
    <source>
        <strain evidence="1">A2</strain>
    </source>
</reference>
<comment type="caution">
    <text evidence="1">The sequence shown here is derived from an EMBL/GenBank/DDBJ whole genome shotgun (WGS) entry which is preliminary data.</text>
</comment>
<organism evidence="1 2">
    <name type="scientific">Leucobacter ruminantium</name>
    <dbReference type="NCBI Taxonomy" id="1289170"/>
    <lineage>
        <taxon>Bacteria</taxon>
        <taxon>Bacillati</taxon>
        <taxon>Actinomycetota</taxon>
        <taxon>Actinomycetes</taxon>
        <taxon>Micrococcales</taxon>
        <taxon>Microbacteriaceae</taxon>
        <taxon>Leucobacter</taxon>
    </lineage>
</organism>
<gene>
    <name evidence="1" type="ORF">J4H91_04535</name>
</gene>
<evidence type="ECO:0000313" key="2">
    <source>
        <dbReference type="Proteomes" id="UP000664398"/>
    </source>
</evidence>